<accession>A0AAF0E0W5</accession>
<sequence>MNQNYTLRNVVESKQFSKDAKDIGKNTNKTIVPRKGFETEVPIDKSFSIFQVEALDKNDCSLGKSNIINGENKAQGEKSVKGITPDDYKAKCASKNDSKGSSDSKPGSSDKGTLVLNIQRPDDKSGINISKNADKKYGERMLHFQKHTKPSHKVVFSECSGGAAPKSGERKFGTVELEEERGQCLFFTKEKDKYDDFIAPIGGKKCPGKDYKKNDMFFASYKDEDGKHSLSVAKTATDPERLNSYGALDSGVVILYPTSKHKHEYVTGIRIE</sequence>
<proteinExistence type="predicted"/>
<dbReference type="EMBL" id="CP119938">
    <property type="protein sequence ID" value="WFD03609.1"/>
    <property type="molecule type" value="Genomic_DNA"/>
</dbReference>
<feature type="compositionally biased region" description="Basic and acidic residues" evidence="1">
    <location>
        <begin position="74"/>
        <end position="102"/>
    </location>
</feature>
<organism evidence="2 3">
    <name type="scientific">Malassezia obtusa</name>
    <dbReference type="NCBI Taxonomy" id="76774"/>
    <lineage>
        <taxon>Eukaryota</taxon>
        <taxon>Fungi</taxon>
        <taxon>Dikarya</taxon>
        <taxon>Basidiomycota</taxon>
        <taxon>Ustilaginomycotina</taxon>
        <taxon>Malasseziomycetes</taxon>
        <taxon>Malasseziales</taxon>
        <taxon>Malasseziaceae</taxon>
        <taxon>Malassezia</taxon>
    </lineage>
</organism>
<gene>
    <name evidence="2" type="ORF">MOBT1_002302</name>
</gene>
<reference evidence="2" key="1">
    <citation type="submission" date="2023-03" db="EMBL/GenBank/DDBJ databases">
        <title>Mating type loci evolution in Malassezia.</title>
        <authorList>
            <person name="Coelho M.A."/>
        </authorList>
    </citation>
    <scope>NUCLEOTIDE SEQUENCE</scope>
    <source>
        <strain evidence="2">CBS 7876</strain>
    </source>
</reference>
<evidence type="ECO:0000313" key="2">
    <source>
        <dbReference type="EMBL" id="WFD03609.1"/>
    </source>
</evidence>
<dbReference type="Proteomes" id="UP001214603">
    <property type="component" value="Chromosome 5"/>
</dbReference>
<dbReference type="AlphaFoldDB" id="A0AAF0E0W5"/>
<feature type="region of interest" description="Disordered" evidence="1">
    <location>
        <begin position="73"/>
        <end position="115"/>
    </location>
</feature>
<protein>
    <submittedName>
        <fullName evidence="2">Uncharacterized protein</fullName>
    </submittedName>
</protein>
<feature type="compositionally biased region" description="Low complexity" evidence="1">
    <location>
        <begin position="103"/>
        <end position="112"/>
    </location>
</feature>
<keyword evidence="3" id="KW-1185">Reference proteome</keyword>
<evidence type="ECO:0000313" key="3">
    <source>
        <dbReference type="Proteomes" id="UP001214603"/>
    </source>
</evidence>
<name>A0AAF0E0W5_9BASI</name>
<evidence type="ECO:0000256" key="1">
    <source>
        <dbReference type="SAM" id="MobiDB-lite"/>
    </source>
</evidence>